<keyword evidence="5" id="KW-0963">Cytoplasm</keyword>
<evidence type="ECO:0000256" key="1">
    <source>
        <dbReference type="ARBA" id="ARBA00004496"/>
    </source>
</evidence>
<comment type="similarity">
    <text evidence="2">Belongs to the methyltransferase superfamily. L-isoaspartyl/D-aspartyl protein methyltransferase family.</text>
</comment>
<evidence type="ECO:0000256" key="11">
    <source>
        <dbReference type="ARBA" id="ARBA00031350"/>
    </source>
</evidence>
<dbReference type="Proteomes" id="UP000675554">
    <property type="component" value="Unassembled WGS sequence"/>
</dbReference>
<sequence>MMAPAQDVREECVREMDAKRGFGTTWLREAFLAVPREHFVPDRVWWPDPGPDGRCPLLDRTRKPRAWLKAVYLPGVPLITQIDDGAVPPDGPASGAWTSSISSPGVVIEMLRHLALGPGDRVLEIGTGTGYNTALLAHRTGTGRLTSIEIDPEVADRARTALHGLGLHPRLRCGDGEDGHTGDAPYDRVLATASVRRVPYAWIQQLRPGGVLLLPLDSPFGHDLLVRLTADGEGRAQGRPVARVEFMRTRGQRGGSASYTELGWPEGLDPEQWEDLRIEVGVDGQCVTVADRTAGAAAVPAPPGP</sequence>
<dbReference type="AlphaFoldDB" id="A0A8T4IJK5"/>
<keyword evidence="6 12" id="KW-0489">Methyltransferase</keyword>
<dbReference type="PANTHER" id="PTHR11579">
    <property type="entry name" value="PROTEIN-L-ISOASPARTATE O-METHYLTRANSFERASE"/>
    <property type="match status" value="1"/>
</dbReference>
<evidence type="ECO:0000256" key="2">
    <source>
        <dbReference type="ARBA" id="ARBA00005369"/>
    </source>
</evidence>
<evidence type="ECO:0000256" key="9">
    <source>
        <dbReference type="ARBA" id="ARBA00030757"/>
    </source>
</evidence>
<dbReference type="InterPro" id="IPR029063">
    <property type="entry name" value="SAM-dependent_MTases_sf"/>
</dbReference>
<dbReference type="EMBL" id="JAGSMN010000064">
    <property type="protein sequence ID" value="MBR7672055.1"/>
    <property type="molecule type" value="Genomic_DNA"/>
</dbReference>
<evidence type="ECO:0000256" key="10">
    <source>
        <dbReference type="ARBA" id="ARBA00031323"/>
    </source>
</evidence>
<dbReference type="GO" id="GO:0004719">
    <property type="term" value="F:protein-L-isoaspartate (D-aspartate) O-methyltransferase activity"/>
    <property type="evidence" value="ECO:0007669"/>
    <property type="project" value="UniProtKB-EC"/>
</dbReference>
<dbReference type="InterPro" id="IPR000682">
    <property type="entry name" value="PCMT"/>
</dbReference>
<evidence type="ECO:0000313" key="13">
    <source>
        <dbReference type="Proteomes" id="UP000675554"/>
    </source>
</evidence>
<dbReference type="CDD" id="cd02440">
    <property type="entry name" value="AdoMet_MTases"/>
    <property type="match status" value="1"/>
</dbReference>
<accession>A0A8T4IJK5</accession>
<evidence type="ECO:0000256" key="3">
    <source>
        <dbReference type="ARBA" id="ARBA00011890"/>
    </source>
</evidence>
<proteinExistence type="inferred from homology"/>
<evidence type="ECO:0000256" key="4">
    <source>
        <dbReference type="ARBA" id="ARBA00013346"/>
    </source>
</evidence>
<dbReference type="SUPFAM" id="SSF53335">
    <property type="entry name" value="S-adenosyl-L-methionine-dependent methyltransferases"/>
    <property type="match status" value="1"/>
</dbReference>
<dbReference type="PANTHER" id="PTHR11579:SF0">
    <property type="entry name" value="PROTEIN-L-ISOASPARTATE(D-ASPARTATE) O-METHYLTRANSFERASE"/>
    <property type="match status" value="1"/>
</dbReference>
<dbReference type="GO" id="GO:0005737">
    <property type="term" value="C:cytoplasm"/>
    <property type="evidence" value="ECO:0007669"/>
    <property type="project" value="UniProtKB-SubCell"/>
</dbReference>
<reference evidence="12" key="1">
    <citation type="submission" date="2021-04" db="EMBL/GenBank/DDBJ databases">
        <title>Sequencing of actinobacteria type strains.</title>
        <authorList>
            <person name="Nguyen G.-S."/>
            <person name="Wentzel A."/>
        </authorList>
    </citation>
    <scope>NUCLEOTIDE SEQUENCE</scope>
    <source>
        <strain evidence="12">DSM 42095</strain>
    </source>
</reference>
<organism evidence="12 13">
    <name type="scientific">Streptomyces daliensis</name>
    <dbReference type="NCBI Taxonomy" id="299421"/>
    <lineage>
        <taxon>Bacteria</taxon>
        <taxon>Bacillati</taxon>
        <taxon>Actinomycetota</taxon>
        <taxon>Actinomycetes</taxon>
        <taxon>Kitasatosporales</taxon>
        <taxon>Streptomycetaceae</taxon>
        <taxon>Streptomyces</taxon>
    </lineage>
</organism>
<evidence type="ECO:0000256" key="5">
    <source>
        <dbReference type="ARBA" id="ARBA00022490"/>
    </source>
</evidence>
<dbReference type="EC" id="2.1.1.77" evidence="3"/>
<evidence type="ECO:0000256" key="6">
    <source>
        <dbReference type="ARBA" id="ARBA00022603"/>
    </source>
</evidence>
<keyword evidence="8" id="KW-0949">S-adenosyl-L-methionine</keyword>
<name>A0A8T4IJK5_9ACTN</name>
<dbReference type="Pfam" id="PF01135">
    <property type="entry name" value="PCMT"/>
    <property type="match status" value="1"/>
</dbReference>
<dbReference type="GO" id="GO:0032259">
    <property type="term" value="P:methylation"/>
    <property type="evidence" value="ECO:0007669"/>
    <property type="project" value="UniProtKB-KW"/>
</dbReference>
<keyword evidence="7" id="KW-0808">Transferase</keyword>
<evidence type="ECO:0000256" key="8">
    <source>
        <dbReference type="ARBA" id="ARBA00022691"/>
    </source>
</evidence>
<comment type="caution">
    <text evidence="12">The sequence shown here is derived from an EMBL/GenBank/DDBJ whole genome shotgun (WGS) entry which is preliminary data.</text>
</comment>
<protein>
    <recommendedName>
        <fullName evidence="4">Protein-L-isoaspartate O-methyltransferase</fullName>
        <ecNumber evidence="3">2.1.1.77</ecNumber>
    </recommendedName>
    <alternativeName>
        <fullName evidence="11">L-isoaspartyl protein carboxyl methyltransferase</fullName>
    </alternativeName>
    <alternativeName>
        <fullName evidence="9">Protein L-isoaspartyl methyltransferase</fullName>
    </alternativeName>
    <alternativeName>
        <fullName evidence="10">Protein-beta-aspartate methyltransferase</fullName>
    </alternativeName>
</protein>
<keyword evidence="13" id="KW-1185">Reference proteome</keyword>
<comment type="subcellular location">
    <subcellularLocation>
        <location evidence="1">Cytoplasm</location>
    </subcellularLocation>
</comment>
<dbReference type="Gene3D" id="3.40.50.150">
    <property type="entry name" value="Vaccinia Virus protein VP39"/>
    <property type="match status" value="1"/>
</dbReference>
<evidence type="ECO:0000313" key="12">
    <source>
        <dbReference type="EMBL" id="MBR7672055.1"/>
    </source>
</evidence>
<gene>
    <name evidence="12" type="ORF">KDA82_03175</name>
</gene>
<evidence type="ECO:0000256" key="7">
    <source>
        <dbReference type="ARBA" id="ARBA00022679"/>
    </source>
</evidence>